<dbReference type="Pfam" id="PF10502">
    <property type="entry name" value="Peptidase_S26"/>
    <property type="match status" value="2"/>
</dbReference>
<keyword evidence="6" id="KW-0999">Mitochondrion inner membrane</keyword>
<dbReference type="Proteomes" id="UP000242180">
    <property type="component" value="Unassembled WGS sequence"/>
</dbReference>
<dbReference type="GO" id="GO:0004252">
    <property type="term" value="F:serine-type endopeptidase activity"/>
    <property type="evidence" value="ECO:0007669"/>
    <property type="project" value="InterPro"/>
</dbReference>
<evidence type="ECO:0000256" key="3">
    <source>
        <dbReference type="ARBA" id="ARBA00013650"/>
    </source>
</evidence>
<dbReference type="InParanoid" id="A0A1X2HHL6"/>
<evidence type="ECO:0000256" key="11">
    <source>
        <dbReference type="PIRSR" id="PIRSR600223-1"/>
    </source>
</evidence>
<reference evidence="13 14" key="1">
    <citation type="submission" date="2016-07" db="EMBL/GenBank/DDBJ databases">
        <title>Pervasive Adenine N6-methylation of Active Genes in Fungi.</title>
        <authorList>
            <consortium name="DOE Joint Genome Institute"/>
            <person name="Mondo S.J."/>
            <person name="Dannebaum R.O."/>
            <person name="Kuo R.C."/>
            <person name="Labutti K."/>
            <person name="Haridas S."/>
            <person name="Kuo A."/>
            <person name="Salamov A."/>
            <person name="Ahrendt S.R."/>
            <person name="Lipzen A."/>
            <person name="Sullivan W."/>
            <person name="Andreopoulos W.B."/>
            <person name="Clum A."/>
            <person name="Lindquist E."/>
            <person name="Daum C."/>
            <person name="Ramamoorthy G.K."/>
            <person name="Gryganskyi A."/>
            <person name="Culley D."/>
            <person name="Magnuson J.K."/>
            <person name="James T.Y."/>
            <person name="O'Malley M.A."/>
            <person name="Stajich J.E."/>
            <person name="Spatafora J.W."/>
            <person name="Visel A."/>
            <person name="Grigoriev I.V."/>
        </authorList>
    </citation>
    <scope>NUCLEOTIDE SEQUENCE [LARGE SCALE GENOMIC DNA]</scope>
    <source>
        <strain evidence="13 14">NRRL 2496</strain>
    </source>
</reference>
<sequence length="185" mass="21134">MPIFARLRANPYAVSAFKALTWFPVVVFFVDHGFSYATVDGRSMQPTFNPDSNMLRRDVVLLNKWSAMNHEFKRGEVVTLTSPTNPNRIITKRIIALEGDIVKPLRKKDTVSVPKGHCWVEGDEAFHSKDSNSFGTVPMGLINAKVTHILWPLSRSGRVELKPLSERVKVGFIQPNQLEEDHWYW</sequence>
<dbReference type="InterPro" id="IPR036286">
    <property type="entry name" value="LexA/Signal_pep-like_sf"/>
</dbReference>
<dbReference type="CDD" id="cd06530">
    <property type="entry name" value="S26_SPase_I"/>
    <property type="match status" value="1"/>
</dbReference>
<dbReference type="FunFam" id="2.10.109.10:FF:000005">
    <property type="entry name" value="Mitochondrial inner membrane protease subunit"/>
    <property type="match status" value="1"/>
</dbReference>
<evidence type="ECO:0000256" key="10">
    <source>
        <dbReference type="ARBA" id="ARBA00023136"/>
    </source>
</evidence>
<evidence type="ECO:0000256" key="9">
    <source>
        <dbReference type="ARBA" id="ARBA00023128"/>
    </source>
</evidence>
<keyword evidence="5" id="KW-0812">Transmembrane</keyword>
<evidence type="ECO:0000256" key="4">
    <source>
        <dbReference type="ARBA" id="ARBA00022670"/>
    </source>
</evidence>
<evidence type="ECO:0000256" key="8">
    <source>
        <dbReference type="ARBA" id="ARBA00022989"/>
    </source>
</evidence>
<comment type="similarity">
    <text evidence="2">Belongs to the peptidase S26 family. IMP2 subfamily.</text>
</comment>
<dbReference type="SUPFAM" id="SSF51306">
    <property type="entry name" value="LexA/Signal peptidase"/>
    <property type="match status" value="1"/>
</dbReference>
<dbReference type="InterPro" id="IPR000223">
    <property type="entry name" value="Pept_S26A_signal_pept_1"/>
</dbReference>
<dbReference type="GO" id="GO:0006465">
    <property type="term" value="P:signal peptide processing"/>
    <property type="evidence" value="ECO:0007669"/>
    <property type="project" value="InterPro"/>
</dbReference>
<name>A0A1X2HHL6_SYNRA</name>
<evidence type="ECO:0000256" key="7">
    <source>
        <dbReference type="ARBA" id="ARBA00022801"/>
    </source>
</evidence>
<dbReference type="FunCoup" id="A0A1X2HHL6">
    <property type="interactions" value="396"/>
</dbReference>
<dbReference type="PANTHER" id="PTHR46041">
    <property type="entry name" value="MITOCHONDRIAL INNER MEMBRANE PROTEASE SUBUNIT 2"/>
    <property type="match status" value="1"/>
</dbReference>
<feature type="active site" evidence="11">
    <location>
        <position position="43"/>
    </location>
</feature>
<comment type="subcellular location">
    <subcellularLocation>
        <location evidence="1">Mitochondrion inner membrane</location>
        <topology evidence="1">Single-pass membrane protein</topology>
    </subcellularLocation>
</comment>
<dbReference type="EMBL" id="MCGN01000003">
    <property type="protein sequence ID" value="ORY98560.1"/>
    <property type="molecule type" value="Genomic_DNA"/>
</dbReference>
<proteinExistence type="inferred from homology"/>
<evidence type="ECO:0000259" key="12">
    <source>
        <dbReference type="Pfam" id="PF10502"/>
    </source>
</evidence>
<dbReference type="PANTHER" id="PTHR46041:SF2">
    <property type="entry name" value="MITOCHONDRIAL INNER MEMBRANE PROTEASE SUBUNIT 2"/>
    <property type="match status" value="1"/>
</dbReference>
<protein>
    <recommendedName>
        <fullName evidence="3">Mitochondrial inner membrane protease subunit 2</fullName>
    </recommendedName>
</protein>
<dbReference type="AlphaFoldDB" id="A0A1X2HHL6"/>
<feature type="domain" description="Peptidase S26" evidence="12">
    <location>
        <begin position="25"/>
        <end position="103"/>
    </location>
</feature>
<evidence type="ECO:0000256" key="2">
    <source>
        <dbReference type="ARBA" id="ARBA00007066"/>
    </source>
</evidence>
<comment type="caution">
    <text evidence="13">The sequence shown here is derived from an EMBL/GenBank/DDBJ whole genome shotgun (WGS) entry which is preliminary data.</text>
</comment>
<accession>A0A1X2HHL6</accession>
<evidence type="ECO:0000313" key="14">
    <source>
        <dbReference type="Proteomes" id="UP000242180"/>
    </source>
</evidence>
<gene>
    <name evidence="13" type="ORF">BCR43DRAFT_487738</name>
</gene>
<keyword evidence="4 13" id="KW-0645">Protease</keyword>
<keyword evidence="8" id="KW-1133">Transmembrane helix</keyword>
<dbReference type="Gene3D" id="2.10.109.10">
    <property type="entry name" value="Umud Fragment, subunit A"/>
    <property type="match status" value="1"/>
</dbReference>
<dbReference type="OMA" id="WIPVIAW"/>
<dbReference type="STRING" id="13706.A0A1X2HHL6"/>
<dbReference type="GO" id="GO:0042720">
    <property type="term" value="C:mitochondrial inner membrane peptidase complex"/>
    <property type="evidence" value="ECO:0007669"/>
    <property type="project" value="InterPro"/>
</dbReference>
<keyword evidence="10" id="KW-0472">Membrane</keyword>
<feature type="domain" description="Peptidase S26" evidence="12">
    <location>
        <begin position="109"/>
        <end position="151"/>
    </location>
</feature>
<feature type="active site" evidence="11">
    <location>
        <position position="92"/>
    </location>
</feature>
<dbReference type="GO" id="GO:0006627">
    <property type="term" value="P:protein processing involved in protein targeting to mitochondrion"/>
    <property type="evidence" value="ECO:0007669"/>
    <property type="project" value="InterPro"/>
</dbReference>
<organism evidence="13 14">
    <name type="scientific">Syncephalastrum racemosum</name>
    <name type="common">Filamentous fungus</name>
    <dbReference type="NCBI Taxonomy" id="13706"/>
    <lineage>
        <taxon>Eukaryota</taxon>
        <taxon>Fungi</taxon>
        <taxon>Fungi incertae sedis</taxon>
        <taxon>Mucoromycota</taxon>
        <taxon>Mucoromycotina</taxon>
        <taxon>Mucoromycetes</taxon>
        <taxon>Mucorales</taxon>
        <taxon>Syncephalastraceae</taxon>
        <taxon>Syncephalastrum</taxon>
    </lineage>
</organism>
<dbReference type="InterPro" id="IPR037730">
    <property type="entry name" value="IMP2"/>
</dbReference>
<evidence type="ECO:0000256" key="6">
    <source>
        <dbReference type="ARBA" id="ARBA00022792"/>
    </source>
</evidence>
<keyword evidence="7" id="KW-0378">Hydrolase</keyword>
<dbReference type="InterPro" id="IPR019533">
    <property type="entry name" value="Peptidase_S26"/>
</dbReference>
<evidence type="ECO:0000256" key="5">
    <source>
        <dbReference type="ARBA" id="ARBA00022692"/>
    </source>
</evidence>
<keyword evidence="9" id="KW-0496">Mitochondrion</keyword>
<evidence type="ECO:0000256" key="1">
    <source>
        <dbReference type="ARBA" id="ARBA00004434"/>
    </source>
</evidence>
<dbReference type="PRINTS" id="PR00727">
    <property type="entry name" value="LEADERPTASE"/>
</dbReference>
<evidence type="ECO:0000313" key="13">
    <source>
        <dbReference type="EMBL" id="ORY98560.1"/>
    </source>
</evidence>
<keyword evidence="14" id="KW-1185">Reference proteome</keyword>
<dbReference type="OrthoDB" id="308440at2759"/>